<evidence type="ECO:0000313" key="3">
    <source>
        <dbReference type="EMBL" id="SIR18186.1"/>
    </source>
</evidence>
<dbReference type="STRING" id="1198245.SAMN05444858_10730"/>
<name>A0A1N6YUD3_9ACTN</name>
<dbReference type="SUPFAM" id="SSF69304">
    <property type="entry name" value="Tricorn protease N-terminal domain"/>
    <property type="match status" value="1"/>
</dbReference>
<evidence type="ECO:0000256" key="1">
    <source>
        <dbReference type="SAM" id="MobiDB-lite"/>
    </source>
</evidence>
<feature type="compositionally biased region" description="Low complexity" evidence="1">
    <location>
        <begin position="33"/>
        <end position="51"/>
    </location>
</feature>
<keyword evidence="2" id="KW-0472">Membrane</keyword>
<feature type="region of interest" description="Disordered" evidence="1">
    <location>
        <begin position="90"/>
        <end position="122"/>
    </location>
</feature>
<feature type="region of interest" description="Disordered" evidence="1">
    <location>
        <begin position="1"/>
        <end position="58"/>
    </location>
</feature>
<proteinExistence type="predicted"/>
<evidence type="ECO:0008006" key="5">
    <source>
        <dbReference type="Google" id="ProtNLM"/>
    </source>
</evidence>
<keyword evidence="2" id="KW-0812">Transmembrane</keyword>
<dbReference type="Proteomes" id="UP000186004">
    <property type="component" value="Unassembled WGS sequence"/>
</dbReference>
<accession>A0A1N6YUD3</accession>
<dbReference type="OrthoDB" id="3403802at2"/>
<protein>
    <recommendedName>
        <fullName evidence="5">PQQ-like domain-containing protein</fullName>
    </recommendedName>
</protein>
<evidence type="ECO:0000256" key="2">
    <source>
        <dbReference type="SAM" id="Phobius"/>
    </source>
</evidence>
<reference evidence="3 4" key="1">
    <citation type="submission" date="2017-01" db="EMBL/GenBank/DDBJ databases">
        <authorList>
            <person name="Mah S.A."/>
            <person name="Swanson W.J."/>
            <person name="Moy G.W."/>
            <person name="Vacquier V.D."/>
        </authorList>
    </citation>
    <scope>NUCLEOTIDE SEQUENCE [LARGE SCALE GENOMIC DNA]</scope>
    <source>
        <strain evidence="3 4">DSM 45758</strain>
    </source>
</reference>
<sequence length="435" mass="44175">MNPVVRDNRSGPPARPFHVTQDELERAVRESLAQQVAAPRPAAADPAGAAIRRARRTQRKRTMTGLAMAAVATVVVSAGVVQLGDVTRRPAQPPTVVLGDPSNQARPEPLPSDAGTVDGRPADPAAKADVLVGGAILSAGGARVALAGVGPAERAQWLPENAGWLVIGAPSPAGRTLWAVSRDGTPRVLLDGAEVITVAGNGRQVAWRDGDEIATAGLVRSELIAPVRTPAPAGAAPVGFVGDSVLVRLDPAHPGHALWSPATAPLKAGSDRSTLNVYGALPDGRLVGQVLDKVSGLPCLALLDPSRSLAPLRTACDPTFSRDGLGAVSPDGRWLLVNGRANGKANALLVDLAQMGVARPSGSDGPLTALPAGPPLTGAVAWNRVDEAAYIDDSGRLVRLTAERVQAGSAGVPAAVPGVDAANRPVVVTGSVGGT</sequence>
<keyword evidence="4" id="KW-1185">Reference proteome</keyword>
<feature type="transmembrane region" description="Helical" evidence="2">
    <location>
        <begin position="62"/>
        <end position="84"/>
    </location>
</feature>
<dbReference type="EMBL" id="FTNF01000007">
    <property type="protein sequence ID" value="SIR18186.1"/>
    <property type="molecule type" value="Genomic_DNA"/>
</dbReference>
<evidence type="ECO:0000313" key="4">
    <source>
        <dbReference type="Proteomes" id="UP000186004"/>
    </source>
</evidence>
<keyword evidence="2" id="KW-1133">Transmembrane helix</keyword>
<feature type="compositionally biased region" description="Basic and acidic residues" evidence="1">
    <location>
        <begin position="20"/>
        <end position="29"/>
    </location>
</feature>
<dbReference type="AlphaFoldDB" id="A0A1N6YUD3"/>
<gene>
    <name evidence="3" type="ORF">SAMN05444858_10730</name>
</gene>
<organism evidence="3 4">
    <name type="scientific">Micromonospora avicenniae</name>
    <dbReference type="NCBI Taxonomy" id="1198245"/>
    <lineage>
        <taxon>Bacteria</taxon>
        <taxon>Bacillati</taxon>
        <taxon>Actinomycetota</taxon>
        <taxon>Actinomycetes</taxon>
        <taxon>Micromonosporales</taxon>
        <taxon>Micromonosporaceae</taxon>
        <taxon>Micromonospora</taxon>
    </lineage>
</organism>